<dbReference type="InterPro" id="IPR057227">
    <property type="entry name" value="DUF7905"/>
</dbReference>
<protein>
    <recommendedName>
        <fullName evidence="2">DUF7905 domain-containing protein</fullName>
    </recommendedName>
</protein>
<feature type="region of interest" description="Disordered" evidence="1">
    <location>
        <begin position="623"/>
        <end position="644"/>
    </location>
</feature>
<accession>A0A9W4U1X2</accession>
<comment type="caution">
    <text evidence="3">The sequence shown here is derived from an EMBL/GenBank/DDBJ whole genome shotgun (WGS) entry which is preliminary data.</text>
</comment>
<evidence type="ECO:0000259" key="2">
    <source>
        <dbReference type="Pfam" id="PF25482"/>
    </source>
</evidence>
<keyword evidence="4" id="KW-1185">Reference proteome</keyword>
<dbReference type="EMBL" id="CAOQHR010000001">
    <property type="protein sequence ID" value="CAI6238966.1"/>
    <property type="molecule type" value="Genomic_DNA"/>
</dbReference>
<evidence type="ECO:0000313" key="4">
    <source>
        <dbReference type="Proteomes" id="UP001152607"/>
    </source>
</evidence>
<sequence length="644" mass="73622">MDGDESPQATGPSIFSGRKPIRVIVVPSSQQRESARAERDRLILKWKTEYNCDVRILNSAGVVTKFEIFGSGSGVNKTHQEINTWIRRPDPKSVHSAAWAKLPAYDENKWYDEQLRERDALRKQAFKGEPPKNVPFVRVVEWPSDLRENDPPILPKDVFGTKLEGLDDIRLDEEVWITPCKQPLWAVQFQSFSEAHVVAAMERYTRLILKIQNQSYGNLESLNLVLDAHEGGQVFLHEAPGWSPDRLNTITPRIIKDALLAEPETIDDSDDITRIQKALRISLDAIIYDRAHYDFSIRHGLFVLRSSNKMNPKIEIGKTYSTEQCIKFLKETEACDTKRWLADDEKGKKLLTRMMAATDFLELTRSTGFFGFASSAPADARPLIRGTYIFQENENTVLVQIDWTDDDDEGVRSYEKMEPRYFKMRKDEAIHREHMDIKLIELAESKAWQFSLISFIPMLDRRLVSPALSSFAASVQMKQGYDLASSLPPLESTKPDRTLKPIAVKIEKKYTFRIKGSGYKVDMVGRWYRQKPGFLPCCWGIDVRHSDWETHLTQMERLESGHAAQWGDPLATFFPDNGFSAPPIEDEASLNYVSPVEPPREGIRLLVDILMRLSSFVNAAGESIEMEDEQSEESDQGGIDIWNE</sequence>
<organism evidence="3 4">
    <name type="scientific">Periconia digitata</name>
    <dbReference type="NCBI Taxonomy" id="1303443"/>
    <lineage>
        <taxon>Eukaryota</taxon>
        <taxon>Fungi</taxon>
        <taxon>Dikarya</taxon>
        <taxon>Ascomycota</taxon>
        <taxon>Pezizomycotina</taxon>
        <taxon>Dothideomycetes</taxon>
        <taxon>Pleosporomycetidae</taxon>
        <taxon>Pleosporales</taxon>
        <taxon>Massarineae</taxon>
        <taxon>Periconiaceae</taxon>
        <taxon>Periconia</taxon>
    </lineage>
</organism>
<evidence type="ECO:0000313" key="3">
    <source>
        <dbReference type="EMBL" id="CAI6238966.1"/>
    </source>
</evidence>
<name>A0A9W4U1X2_9PLEO</name>
<dbReference type="Pfam" id="PF25482">
    <property type="entry name" value="DUF7905"/>
    <property type="match status" value="1"/>
</dbReference>
<dbReference type="AlphaFoldDB" id="A0A9W4U1X2"/>
<dbReference type="Proteomes" id="UP001152607">
    <property type="component" value="Unassembled WGS sequence"/>
</dbReference>
<feature type="compositionally biased region" description="Acidic residues" evidence="1">
    <location>
        <begin position="624"/>
        <end position="635"/>
    </location>
</feature>
<evidence type="ECO:0000256" key="1">
    <source>
        <dbReference type="SAM" id="MobiDB-lite"/>
    </source>
</evidence>
<dbReference type="OrthoDB" id="4739136at2759"/>
<gene>
    <name evidence="3" type="ORF">PDIGIT_LOCUS509</name>
</gene>
<feature type="domain" description="DUF7905" evidence="2">
    <location>
        <begin position="269"/>
        <end position="576"/>
    </location>
</feature>
<proteinExistence type="predicted"/>
<reference evidence="3" key="1">
    <citation type="submission" date="2023-01" db="EMBL/GenBank/DDBJ databases">
        <authorList>
            <person name="Van Ghelder C."/>
            <person name="Rancurel C."/>
        </authorList>
    </citation>
    <scope>NUCLEOTIDE SEQUENCE</scope>
    <source>
        <strain evidence="3">CNCM I-4278</strain>
    </source>
</reference>